<comment type="caution">
    <text evidence="14">The sequence shown here is derived from an EMBL/GenBank/DDBJ whole genome shotgun (WGS) entry which is preliminary data.</text>
</comment>
<keyword evidence="6" id="KW-0677">Repeat</keyword>
<keyword evidence="3 12" id="KW-0853">WD repeat</keyword>
<keyword evidence="10 11" id="KW-0131">Cell cycle</keyword>
<evidence type="ECO:0000256" key="1">
    <source>
        <dbReference type="ARBA" id="ARBA00022448"/>
    </source>
</evidence>
<dbReference type="InterPro" id="IPR037190">
    <property type="entry name" value="LIS1_N"/>
</dbReference>
<dbReference type="PROSITE" id="PS50294">
    <property type="entry name" value="WD_REPEATS_REGION"/>
    <property type="match status" value="4"/>
</dbReference>
<keyword evidence="7 11" id="KW-0498">Mitosis</keyword>
<evidence type="ECO:0000256" key="8">
    <source>
        <dbReference type="ARBA" id="ARBA00023054"/>
    </source>
</evidence>
<organism evidence="14 15">
    <name type="scientific">Seminavis robusta</name>
    <dbReference type="NCBI Taxonomy" id="568900"/>
    <lineage>
        <taxon>Eukaryota</taxon>
        <taxon>Sar</taxon>
        <taxon>Stramenopiles</taxon>
        <taxon>Ochrophyta</taxon>
        <taxon>Bacillariophyta</taxon>
        <taxon>Bacillariophyceae</taxon>
        <taxon>Bacillariophycidae</taxon>
        <taxon>Naviculales</taxon>
        <taxon>Naviculaceae</taxon>
        <taxon>Seminavis</taxon>
    </lineage>
</organism>
<comment type="similarity">
    <text evidence="11">Belongs to the WD repeat LIS1/nudF family.</text>
</comment>
<evidence type="ECO:0000256" key="11">
    <source>
        <dbReference type="HAMAP-Rule" id="MF_03141"/>
    </source>
</evidence>
<dbReference type="PROSITE" id="PS00678">
    <property type="entry name" value="WD_REPEATS_1"/>
    <property type="match status" value="1"/>
</dbReference>
<dbReference type="CDD" id="cd00200">
    <property type="entry name" value="WD40"/>
    <property type="match status" value="1"/>
</dbReference>
<evidence type="ECO:0000313" key="14">
    <source>
        <dbReference type="EMBL" id="CAB9505847.1"/>
    </source>
</evidence>
<dbReference type="EMBL" id="CAICTM010000244">
    <property type="protein sequence ID" value="CAB9505847.1"/>
    <property type="molecule type" value="Genomic_DNA"/>
</dbReference>
<feature type="repeat" description="WD" evidence="12">
    <location>
        <begin position="342"/>
        <end position="365"/>
    </location>
</feature>
<name>A0A9N8DML7_9STRA</name>
<evidence type="ECO:0000256" key="9">
    <source>
        <dbReference type="ARBA" id="ARBA00023212"/>
    </source>
</evidence>
<dbReference type="Pfam" id="PF00400">
    <property type="entry name" value="WD40"/>
    <property type="match status" value="7"/>
</dbReference>
<keyword evidence="5 11" id="KW-0493">Microtubule</keyword>
<dbReference type="GO" id="GO:0000132">
    <property type="term" value="P:establishment of mitotic spindle orientation"/>
    <property type="evidence" value="ECO:0007669"/>
    <property type="project" value="UniProtKB-UniRule"/>
</dbReference>
<evidence type="ECO:0000256" key="10">
    <source>
        <dbReference type="ARBA" id="ARBA00023306"/>
    </source>
</evidence>
<dbReference type="InterPro" id="IPR020472">
    <property type="entry name" value="WD40_PAC1"/>
</dbReference>
<evidence type="ECO:0000256" key="13">
    <source>
        <dbReference type="SAM" id="MobiDB-lite"/>
    </source>
</evidence>
<dbReference type="GO" id="GO:0051012">
    <property type="term" value="P:microtubule sliding"/>
    <property type="evidence" value="ECO:0007669"/>
    <property type="project" value="UniProtKB-UniRule"/>
</dbReference>
<dbReference type="GO" id="GO:0070840">
    <property type="term" value="F:dynein complex binding"/>
    <property type="evidence" value="ECO:0007669"/>
    <property type="project" value="UniProtKB-UniRule"/>
</dbReference>
<keyword evidence="1 11" id="KW-0813">Transport</keyword>
<comment type="function">
    <text evidence="11">Positively regulates the activity of the minus-end directed microtubule motor protein dynein. May enhance dynein-mediated microtubule sliding by targeting dynein to the microtubule plus end. Required for several dynein- and microtubule-dependent processes.</text>
</comment>
<dbReference type="Gene3D" id="2.130.10.10">
    <property type="entry name" value="YVTN repeat-like/Quinoprotein amine dehydrogenase"/>
    <property type="match status" value="1"/>
</dbReference>
<dbReference type="GO" id="GO:0005737">
    <property type="term" value="C:cytoplasm"/>
    <property type="evidence" value="ECO:0007669"/>
    <property type="project" value="UniProtKB-UniRule"/>
</dbReference>
<evidence type="ECO:0000256" key="3">
    <source>
        <dbReference type="ARBA" id="ARBA00022574"/>
    </source>
</evidence>
<feature type="repeat" description="WD" evidence="12">
    <location>
        <begin position="156"/>
        <end position="197"/>
    </location>
</feature>
<evidence type="ECO:0000256" key="5">
    <source>
        <dbReference type="ARBA" id="ARBA00022701"/>
    </source>
</evidence>
<keyword evidence="15" id="KW-1185">Reference proteome</keyword>
<feature type="repeat" description="WD" evidence="12">
    <location>
        <begin position="243"/>
        <end position="265"/>
    </location>
</feature>
<proteinExistence type="inferred from homology"/>
<dbReference type="InterPro" id="IPR015943">
    <property type="entry name" value="WD40/YVTN_repeat-like_dom_sf"/>
</dbReference>
<dbReference type="GO" id="GO:0051301">
    <property type="term" value="P:cell division"/>
    <property type="evidence" value="ECO:0007669"/>
    <property type="project" value="UniProtKB-KW"/>
</dbReference>
<protein>
    <recommendedName>
        <fullName evidence="11">Lissencephaly-1 homolog</fullName>
    </recommendedName>
</protein>
<keyword evidence="4 11" id="KW-0132">Cell division</keyword>
<dbReference type="InterPro" id="IPR001680">
    <property type="entry name" value="WD40_rpt"/>
</dbReference>
<evidence type="ECO:0000256" key="7">
    <source>
        <dbReference type="ARBA" id="ARBA00022776"/>
    </source>
</evidence>
<reference evidence="14" key="1">
    <citation type="submission" date="2020-06" db="EMBL/GenBank/DDBJ databases">
        <authorList>
            <consortium name="Plant Systems Biology data submission"/>
        </authorList>
    </citation>
    <scope>NUCLEOTIDE SEQUENCE</scope>
    <source>
        <strain evidence="14">D6</strain>
    </source>
</reference>
<feature type="repeat" description="WD" evidence="12">
    <location>
        <begin position="409"/>
        <end position="443"/>
    </location>
</feature>
<comment type="subcellular location">
    <subcellularLocation>
        <location evidence="11">Cytoplasm</location>
        <location evidence="11">Cytoskeleton</location>
    </subcellularLocation>
    <subcellularLocation>
        <location evidence="11">Cytoplasm</location>
        <location evidence="11">Cytoskeleton</location>
        <location evidence="11">Microtubule organizing center</location>
        <location evidence="11">Centrosome</location>
    </subcellularLocation>
    <text evidence="11">Localizes to the plus end of microtubules and to the centrosome.</text>
</comment>
<dbReference type="OrthoDB" id="202197at2759"/>
<evidence type="ECO:0000256" key="4">
    <source>
        <dbReference type="ARBA" id="ARBA00022618"/>
    </source>
</evidence>
<evidence type="ECO:0000313" key="15">
    <source>
        <dbReference type="Proteomes" id="UP001153069"/>
    </source>
</evidence>
<dbReference type="InterPro" id="IPR036322">
    <property type="entry name" value="WD40_repeat_dom_sf"/>
</dbReference>
<dbReference type="PRINTS" id="PR00320">
    <property type="entry name" value="GPROTEINBRPT"/>
</dbReference>
<feature type="repeat" description="WD" evidence="12">
    <location>
        <begin position="366"/>
        <end position="407"/>
    </location>
</feature>
<evidence type="ECO:0000256" key="12">
    <source>
        <dbReference type="PROSITE-ProRule" id="PRU00221"/>
    </source>
</evidence>
<dbReference type="GO" id="GO:0005813">
    <property type="term" value="C:centrosome"/>
    <property type="evidence" value="ECO:0007669"/>
    <property type="project" value="UniProtKB-SubCell"/>
</dbReference>
<dbReference type="SUPFAM" id="SSF109925">
    <property type="entry name" value="Lissencephaly-1 protein (Lis-1, PAF-AH alpha) N-terminal domain"/>
    <property type="match status" value="1"/>
</dbReference>
<dbReference type="PANTHER" id="PTHR19848:SF8">
    <property type="entry name" value="F-BOX AND WD REPEAT DOMAIN CONTAINING 7"/>
    <property type="match status" value="1"/>
</dbReference>
<feature type="region of interest" description="Disordered" evidence="13">
    <location>
        <begin position="81"/>
        <end position="103"/>
    </location>
</feature>
<dbReference type="InterPro" id="IPR017252">
    <property type="entry name" value="Dynein_regulator_LIS1"/>
</dbReference>
<evidence type="ECO:0000256" key="2">
    <source>
        <dbReference type="ARBA" id="ARBA00022490"/>
    </source>
</evidence>
<accession>A0A9N8DML7</accession>
<sequence>MVLTDRQRGDLHAAIFEYLLSRGDEGFQKAAELLKEADPDSCTGKEPLEPGKTPLLEKKWTAIPRLQRKVLELERTAAQSAKIHAHRAGTPATSEATGAGNRRMLPRLPCTHTLEGHAAVVTCVKVHPVFTVAVSGSEDGTIKVWDHESGDYIKTLKGHTHTVTDVAFTPKGSHMASSSVDLSIKLWNFSTYVCLRTLRGHDHTISSIQFLPSKMLETSTGSRTTESATTTGLDAEKDGATHLISASRDKTVKLWHVETGFCDHTFQDHTDWVRCLAVRQSDGKVWASSGNDQVIYVYDNTKAKIGELRGHDHVVESLAFITEEAFPKANRENKHNETVRDYLASGSRDRTVRLWKVSSGECLATFSSHENWVRSLLIHPNGKYIISCGDDRSIRVFDIQAKRCLRTLEHAHDHFVTSLDMHHTLPIMVSGGVDQTVRCWMLD</sequence>
<feature type="repeat" description="WD" evidence="12">
    <location>
        <begin position="114"/>
        <end position="155"/>
    </location>
</feature>
<dbReference type="PANTHER" id="PTHR19848">
    <property type="entry name" value="WD40 REPEAT PROTEIN"/>
    <property type="match status" value="1"/>
</dbReference>
<dbReference type="SUPFAM" id="SSF50978">
    <property type="entry name" value="WD40 repeat-like"/>
    <property type="match status" value="1"/>
</dbReference>
<gene>
    <name evidence="14" type="ORF">SEMRO_245_G097580.1</name>
</gene>
<dbReference type="Proteomes" id="UP001153069">
    <property type="component" value="Unassembled WGS sequence"/>
</dbReference>
<dbReference type="PROSITE" id="PS50082">
    <property type="entry name" value="WD_REPEATS_2"/>
    <property type="match status" value="6"/>
</dbReference>
<dbReference type="GO" id="GO:0005875">
    <property type="term" value="C:microtubule associated complex"/>
    <property type="evidence" value="ECO:0007669"/>
    <property type="project" value="UniProtKB-UniRule"/>
</dbReference>
<dbReference type="Gene3D" id="1.20.960.30">
    <property type="match status" value="1"/>
</dbReference>
<dbReference type="SMART" id="SM00320">
    <property type="entry name" value="WD40"/>
    <property type="match status" value="7"/>
</dbReference>
<dbReference type="InterPro" id="IPR019775">
    <property type="entry name" value="WD40_repeat_CS"/>
</dbReference>
<keyword evidence="9 11" id="KW-0206">Cytoskeleton</keyword>
<keyword evidence="2 11" id="KW-0963">Cytoplasm</keyword>
<evidence type="ECO:0000256" key="6">
    <source>
        <dbReference type="ARBA" id="ARBA00022737"/>
    </source>
</evidence>
<keyword evidence="8 11" id="KW-0175">Coiled coil</keyword>
<dbReference type="HAMAP" id="MF_03141">
    <property type="entry name" value="lis1"/>
    <property type="match status" value="1"/>
</dbReference>
<dbReference type="AlphaFoldDB" id="A0A9N8DML7"/>
<dbReference type="GO" id="GO:0005874">
    <property type="term" value="C:microtubule"/>
    <property type="evidence" value="ECO:0007669"/>
    <property type="project" value="UniProtKB-KW"/>
</dbReference>